<dbReference type="GO" id="GO:0019450">
    <property type="term" value="P:L-cysteine catabolic process to pyruvate"/>
    <property type="evidence" value="ECO:0007669"/>
    <property type="project" value="TreeGrafter"/>
</dbReference>
<dbReference type="KEGG" id="aco:Amico_0917"/>
<accession>D5EER4</accession>
<dbReference type="Proteomes" id="UP000002366">
    <property type="component" value="Chromosome"/>
</dbReference>
<keyword evidence="4" id="KW-1185">Reference proteome</keyword>
<dbReference type="GO" id="GO:0080146">
    <property type="term" value="F:L-cysteine desulfhydrase activity"/>
    <property type="evidence" value="ECO:0007669"/>
    <property type="project" value="TreeGrafter"/>
</dbReference>
<dbReference type="OrthoDB" id="41906at2"/>
<proteinExistence type="inferred from homology"/>
<dbReference type="PANTHER" id="PTHR30501">
    <property type="entry name" value="UPF0597 PROTEIN YHAM"/>
    <property type="match status" value="1"/>
</dbReference>
<dbReference type="HOGENOM" id="CLU_051840_0_0_0"/>
<dbReference type="EMBL" id="CP001997">
    <property type="protein sequence ID" value="ADE57046.1"/>
    <property type="molecule type" value="Genomic_DNA"/>
</dbReference>
<name>D5EER4_AMICL</name>
<dbReference type="InterPro" id="IPR021144">
    <property type="entry name" value="UPF0597"/>
</dbReference>
<dbReference type="HAMAP" id="MF_01845">
    <property type="entry name" value="UPF0597"/>
    <property type="match status" value="1"/>
</dbReference>
<dbReference type="AlphaFoldDB" id="D5EER4"/>
<dbReference type="RefSeq" id="WP_013048309.1">
    <property type="nucleotide sequence ID" value="NC_014011.1"/>
</dbReference>
<evidence type="ECO:0000256" key="1">
    <source>
        <dbReference type="HAMAP-Rule" id="MF_01845"/>
    </source>
</evidence>
<dbReference type="PANTHER" id="PTHR30501:SF2">
    <property type="entry name" value="UPF0597 PROTEIN YHAM"/>
    <property type="match status" value="1"/>
</dbReference>
<organism evidence="3 4">
    <name type="scientific">Aminobacterium colombiense (strain DSM 12261 / ALA-1)</name>
    <dbReference type="NCBI Taxonomy" id="572547"/>
    <lineage>
        <taxon>Bacteria</taxon>
        <taxon>Thermotogati</taxon>
        <taxon>Synergistota</taxon>
        <taxon>Synergistia</taxon>
        <taxon>Synergistales</taxon>
        <taxon>Aminobacteriaceae</taxon>
        <taxon>Aminobacterium</taxon>
    </lineage>
</organism>
<evidence type="ECO:0000313" key="3">
    <source>
        <dbReference type="EMBL" id="ADE57046.1"/>
    </source>
</evidence>
<dbReference type="InterPro" id="IPR005130">
    <property type="entry name" value="Ser_deHydtase-like_asu"/>
</dbReference>
<feature type="domain" description="Serine dehydratase-like alpha subunit" evidence="2">
    <location>
        <begin position="143"/>
        <end position="422"/>
    </location>
</feature>
<evidence type="ECO:0000259" key="2">
    <source>
        <dbReference type="Pfam" id="PF03313"/>
    </source>
</evidence>
<dbReference type="PIRSF" id="PIRSF006054">
    <property type="entry name" value="UCP006054"/>
    <property type="match status" value="1"/>
</dbReference>
<comment type="similarity">
    <text evidence="1">Belongs to the UPF0597 family.</text>
</comment>
<gene>
    <name evidence="3" type="ordered locus">Amico_0917</name>
</gene>
<protein>
    <recommendedName>
        <fullName evidence="1">UPF0597 protein Amico_0917</fullName>
    </recommendedName>
</protein>
<sequence>MTSKLLLEILKEHTFLTVGCTDPVAVGLSAAFAYKAIGGEIFSVDVIMDKNIYKDAISVGIPGTMKTGLDLAVSLSVLFGNPENGLRLLKDVDKQCVVKAEKFLSNHKISFSLNEEVEGIYIKSIVKTSKGIATALIRNSHDNIVEITVNQKITYSKRYSSAPKDSFNKLGCIANLTVEDIFKFIKEIDSKEIAFLNQGIQTNLKAAQIGEKKRVGLGVGKLYQEMIEKRYLPDDVSSRVKQKVGAAADARMSGMNVPIYGCFGSGNHGITLFITMGMMAEHLKISKEETSRALSIALLIIGVIKTRTGILTPHCGCSVAAGAGAASGIAYMLGGKEKEVENTVHLMLANLTGMLCDGAKYGCALKMATSAGAAIECAYMAMLNAKVPGNNGIVGWNMKQTMDNLKIITEYGMKNIDKSVLAILLKLPYFEN</sequence>
<reference evidence="3 4" key="1">
    <citation type="journal article" date="2010" name="Stand. Genomic Sci.">
        <title>Complete genome sequence of Aminobacterium colombiense type strain (ALA-1).</title>
        <authorList>
            <person name="Chertkov O."/>
            <person name="Sikorski J."/>
            <person name="Brambilla E."/>
            <person name="Lapidus A."/>
            <person name="Copeland A."/>
            <person name="Glavina Del Rio T."/>
            <person name="Nolan M."/>
            <person name="Lucas S."/>
            <person name="Tice H."/>
            <person name="Cheng J.F."/>
            <person name="Han C."/>
            <person name="Detter J.C."/>
            <person name="Bruce D."/>
            <person name="Tapia R."/>
            <person name="Goodwin L."/>
            <person name="Pitluck S."/>
            <person name="Liolios K."/>
            <person name="Ivanova N."/>
            <person name="Mavromatis K."/>
            <person name="Ovchinnikova G."/>
            <person name="Pati A."/>
            <person name="Chen A."/>
            <person name="Palaniappan K."/>
            <person name="Land M."/>
            <person name="Hauser L."/>
            <person name="Chang Y.J."/>
            <person name="Jeffries C.D."/>
            <person name="Spring S."/>
            <person name="Rohde M."/>
            <person name="Goker M."/>
            <person name="Bristow J."/>
            <person name="Eisen J.A."/>
            <person name="Markowitz V."/>
            <person name="Hugenholtz P."/>
            <person name="Kyrpides N.C."/>
            <person name="Klenk H.P."/>
        </authorList>
    </citation>
    <scope>NUCLEOTIDE SEQUENCE [LARGE SCALE GENOMIC DNA]</scope>
    <source>
        <strain evidence="4">DSM 12261 / ALA-1</strain>
    </source>
</reference>
<evidence type="ECO:0000313" key="4">
    <source>
        <dbReference type="Proteomes" id="UP000002366"/>
    </source>
</evidence>
<dbReference type="Pfam" id="PF03313">
    <property type="entry name" value="SDH_alpha"/>
    <property type="match status" value="1"/>
</dbReference>
<dbReference type="STRING" id="572547.Amico_0917"/>
<dbReference type="eggNOG" id="COG3681">
    <property type="taxonomic scope" value="Bacteria"/>
</dbReference>